<protein>
    <submittedName>
        <fullName evidence="1">Uncharacterized protein</fullName>
    </submittedName>
</protein>
<dbReference type="Proteomes" id="UP001295794">
    <property type="component" value="Unassembled WGS sequence"/>
</dbReference>
<keyword evidence="2" id="KW-1185">Reference proteome</keyword>
<dbReference type="AlphaFoldDB" id="A0AAD2HW35"/>
<dbReference type="EMBL" id="CAVNYO010000466">
    <property type="protein sequence ID" value="CAK5283221.1"/>
    <property type="molecule type" value="Genomic_DNA"/>
</dbReference>
<reference evidence="1" key="1">
    <citation type="submission" date="2023-11" db="EMBL/GenBank/DDBJ databases">
        <authorList>
            <person name="De Vega J J."/>
            <person name="De Vega J J."/>
        </authorList>
    </citation>
    <scope>NUCLEOTIDE SEQUENCE</scope>
</reference>
<evidence type="ECO:0000313" key="1">
    <source>
        <dbReference type="EMBL" id="CAK5283221.1"/>
    </source>
</evidence>
<organism evidence="1 2">
    <name type="scientific">Mycena citricolor</name>
    <dbReference type="NCBI Taxonomy" id="2018698"/>
    <lineage>
        <taxon>Eukaryota</taxon>
        <taxon>Fungi</taxon>
        <taxon>Dikarya</taxon>
        <taxon>Basidiomycota</taxon>
        <taxon>Agaricomycotina</taxon>
        <taxon>Agaricomycetes</taxon>
        <taxon>Agaricomycetidae</taxon>
        <taxon>Agaricales</taxon>
        <taxon>Marasmiineae</taxon>
        <taxon>Mycenaceae</taxon>
        <taxon>Mycena</taxon>
    </lineage>
</organism>
<comment type="caution">
    <text evidence="1">The sequence shown here is derived from an EMBL/GenBank/DDBJ whole genome shotgun (WGS) entry which is preliminary data.</text>
</comment>
<gene>
    <name evidence="1" type="ORF">MYCIT1_LOCUS35588</name>
</gene>
<accession>A0AAD2HW35</accession>
<proteinExistence type="predicted"/>
<sequence length="92" mass="9937">MAYGMIGRGFSVGVKALRAGTSTGLLNIMKQCASLWVSTASHASHKSFPQYAQRNQTPWIEDMHLSQTAVVCLRFIKYARASVPGAGPGPRL</sequence>
<evidence type="ECO:0000313" key="2">
    <source>
        <dbReference type="Proteomes" id="UP001295794"/>
    </source>
</evidence>
<name>A0AAD2HW35_9AGAR</name>